<dbReference type="Gene3D" id="2.60.40.10">
    <property type="entry name" value="Immunoglobulins"/>
    <property type="match status" value="1"/>
</dbReference>
<dbReference type="STRING" id="1873482.Xedl_01737"/>
<feature type="domain" description="Inverse autotransporter beta-domain" evidence="4">
    <location>
        <begin position="65"/>
        <end position="338"/>
    </location>
</feature>
<dbReference type="Pfam" id="PF02369">
    <property type="entry name" value="Big_1"/>
    <property type="match status" value="1"/>
</dbReference>
<keyword evidence="2" id="KW-0812">Transmembrane</keyword>
<keyword evidence="2" id="KW-0472">Membrane</keyword>
<dbReference type="PRINTS" id="PR01369">
    <property type="entry name" value="INTIMIN"/>
</dbReference>
<protein>
    <submittedName>
        <fullName evidence="5">Putative invasin</fullName>
    </submittedName>
</protein>
<keyword evidence="2" id="KW-1133">Transmembrane helix</keyword>
<dbReference type="FunFam" id="2.40.160.160:FF:000001">
    <property type="entry name" value="Intimin-like inverse autotransporter SinH"/>
    <property type="match status" value="1"/>
</dbReference>
<dbReference type="Pfam" id="PF11924">
    <property type="entry name" value="IAT_beta"/>
    <property type="match status" value="1"/>
</dbReference>
<dbReference type="Proteomes" id="UP000186268">
    <property type="component" value="Unassembled WGS sequence"/>
</dbReference>
<dbReference type="SUPFAM" id="SSF49373">
    <property type="entry name" value="Invasin/intimin cell-adhesion fragments"/>
    <property type="match status" value="1"/>
</dbReference>
<dbReference type="InterPro" id="IPR003535">
    <property type="entry name" value="Intimin/invasin_bac"/>
</dbReference>
<dbReference type="Gene3D" id="2.40.160.160">
    <property type="entry name" value="Inverse autotransporter, beta-domain"/>
    <property type="match status" value="1"/>
</dbReference>
<dbReference type="InterPro" id="IPR051715">
    <property type="entry name" value="Intimin-Invasin_domain"/>
</dbReference>
<evidence type="ECO:0000256" key="1">
    <source>
        <dbReference type="ARBA" id="ARBA00010116"/>
    </source>
</evidence>
<dbReference type="GO" id="GO:0009279">
    <property type="term" value="C:cell outer membrane"/>
    <property type="evidence" value="ECO:0007669"/>
    <property type="project" value="TreeGrafter"/>
</dbReference>
<sequence length="1042" mass="115985">MGFYNRNKSIKWFFYIGSLFLPFISMNSLAIGERNTEQQAVANTNNLNERGDETAGLIAQNIQTVSQVLSSSPSQLTEQAKAYALGKINGTISNETQRWLSQFGTARINFALDRKGKLDNGSLDLLLPFYDNKADWLVFSQFGYRHKDSRHTVNVGLGGRYFTPSWMYGLNTFFDHDVTGKNQRLGVGAEAWTDYVKLSANSYWRLTNWRQSLKERDWEERPANGFDLHGEFYLPAYPNLGGKLGFEQYFGDNVVLFNRDSKQKNPSLGRVGLNYTPIPLVTMGVDYKYGGSGHSETLFQANLNYRFGIPIGDQFSPASVASMRTLAGSRYDLVERNNHIVLDYRKKSQELQLMLPENVIVGYSLQKWPTPIQVAANEKSRVKRIMWQSDEAFKKNGGSISNVGGGNDLIALVLPQYVPDGQNTHTINVIAEENNGKLTKPALLNVTVQPFTVKQFKAEKLATTANSDKGGYNLLATLAHGTNDSDLIRNTLFNDVIWSIEPQDKNVTLHWDKQSKTNDQGQLQATVTSSQPLKDVKVFLEMPGMPKKHIGTIGFSGLLSDFSVKSVKPLVKGSVLAGDNGYTFTATVKDKAGNPLQNYQVDTIWYPEKLPDGMKWTSVQDTTDAEGRLFATLTSTNPAKGIKVGASIDGGKTTTYAENPVAFIDDIEIEGIEVTPTDDLEGDGRKAYLYKAKVTDAASNPIPHLTLGHDKVIWGVGKNGQYDHSKLLEEGKLVFRNQKLTTDEQGYLTANLTSSIGLDKIKAKLQVVTKNSKPEAVANTLVNFKSVDQPAGFHIYNSHNQSVYRYFKSNENGPHNLFTSVFGELRIDPNKPLVDPAIETGLYGIDSGQSGNFRYSDAFGGNKGVFHFREDEDNANKLPLLPIKLRAKVTNNQTGEIHSYTYTIKPLRIFSSKMIAGPDLTVQDNSCEKYSSNPSGVDQVVRWGLSSVNIMNLWPVSGEDIDNDPIYTEKYGTTLLEEFDNIMDWDLINKNVSGDRNVVLVYNNTRIKLNGFNPGSFMGFDINKRQAVPMKDVGSIICLITR</sequence>
<dbReference type="RefSeq" id="WP_074023409.1">
    <property type="nucleotide sequence ID" value="NZ_CAWNAG010000202.1"/>
</dbReference>
<dbReference type="OrthoDB" id="6437047at2"/>
<evidence type="ECO:0000256" key="2">
    <source>
        <dbReference type="SAM" id="Phobius"/>
    </source>
</evidence>
<organism evidence="5 6">
    <name type="scientific">Xenorhabdus eapokensis</name>
    <dbReference type="NCBI Taxonomy" id="1873482"/>
    <lineage>
        <taxon>Bacteria</taxon>
        <taxon>Pseudomonadati</taxon>
        <taxon>Pseudomonadota</taxon>
        <taxon>Gammaproteobacteria</taxon>
        <taxon>Enterobacterales</taxon>
        <taxon>Morganellaceae</taxon>
        <taxon>Xenorhabdus</taxon>
    </lineage>
</organism>
<dbReference type="AlphaFoldDB" id="A0A1Q5TT93"/>
<dbReference type="InterPro" id="IPR013783">
    <property type="entry name" value="Ig-like_fold"/>
</dbReference>
<dbReference type="EMBL" id="MKGQ01000009">
    <property type="protein sequence ID" value="OKP03456.1"/>
    <property type="molecule type" value="Genomic_DNA"/>
</dbReference>
<evidence type="ECO:0000259" key="4">
    <source>
        <dbReference type="Pfam" id="PF11924"/>
    </source>
</evidence>
<dbReference type="InterPro" id="IPR038177">
    <property type="entry name" value="IAT_beta_sf"/>
</dbReference>
<dbReference type="PANTHER" id="PTHR39576:SF2">
    <property type="entry name" value="ATTACHING AND EFFACING PROTEIN HOMOLOG-RELATED"/>
    <property type="match status" value="1"/>
</dbReference>
<dbReference type="GO" id="GO:0007155">
    <property type="term" value="P:cell adhesion"/>
    <property type="evidence" value="ECO:0007669"/>
    <property type="project" value="InterPro"/>
</dbReference>
<reference evidence="5 6" key="1">
    <citation type="submission" date="2016-09" db="EMBL/GenBank/DDBJ databases">
        <title>Xenorhabdus thuongxuanensis sp. nov. and Xenorhabdus eapokensis sp. nov., isolated from Steinernema species.</title>
        <authorList>
            <person name="Kaempfer P."/>
            <person name="Tobias N.J."/>
            <person name="Phan Ke L."/>
            <person name="Bode H.B."/>
            <person name="Glaeser S.P."/>
        </authorList>
    </citation>
    <scope>NUCLEOTIDE SEQUENCE [LARGE SCALE GENOMIC DNA]</scope>
    <source>
        <strain evidence="5 6">DL20</strain>
    </source>
</reference>
<evidence type="ECO:0000313" key="6">
    <source>
        <dbReference type="Proteomes" id="UP000186268"/>
    </source>
</evidence>
<feature type="transmembrane region" description="Helical" evidence="2">
    <location>
        <begin position="12"/>
        <end position="31"/>
    </location>
</feature>
<dbReference type="PANTHER" id="PTHR39576">
    <property type="entry name" value="ATTACHING AND EFFACING PROTEIN HOMOLOG-RELATED-RELATED"/>
    <property type="match status" value="1"/>
</dbReference>
<comment type="similarity">
    <text evidence="1">Belongs to the intimin/invasin family.</text>
</comment>
<dbReference type="InterPro" id="IPR008964">
    <property type="entry name" value="Invasin/intimin_cell_adhesion"/>
</dbReference>
<evidence type="ECO:0000259" key="3">
    <source>
        <dbReference type="Pfam" id="PF02369"/>
    </source>
</evidence>
<comment type="caution">
    <text evidence="5">The sequence shown here is derived from an EMBL/GenBank/DDBJ whole genome shotgun (WGS) entry which is preliminary data.</text>
</comment>
<proteinExistence type="inferred from homology"/>
<evidence type="ECO:0000313" key="5">
    <source>
        <dbReference type="EMBL" id="OKP03456.1"/>
    </source>
</evidence>
<feature type="domain" description="Big-1" evidence="3">
    <location>
        <begin position="579"/>
        <end position="655"/>
    </location>
</feature>
<dbReference type="InterPro" id="IPR024519">
    <property type="entry name" value="IAT_beta"/>
</dbReference>
<gene>
    <name evidence="5" type="ORF">Xedl_01737</name>
</gene>
<accession>A0A1Q5TT93</accession>
<name>A0A1Q5TT93_9GAMM</name>
<keyword evidence="6" id="KW-1185">Reference proteome</keyword>
<dbReference type="InterPro" id="IPR003344">
    <property type="entry name" value="Big_1_dom"/>
</dbReference>